<dbReference type="InterPro" id="IPR052022">
    <property type="entry name" value="26kDa_periplasmic_antigen"/>
</dbReference>
<dbReference type="PANTHER" id="PTHR34387">
    <property type="entry name" value="SLR1258 PROTEIN"/>
    <property type="match status" value="1"/>
</dbReference>
<dbReference type="Gene3D" id="3.30.70.2970">
    <property type="entry name" value="Protein of unknown function (DUF541), domain 2"/>
    <property type="match status" value="1"/>
</dbReference>
<dbReference type="AlphaFoldDB" id="A0A974NXG8"/>
<dbReference type="GO" id="GO:0006974">
    <property type="term" value="P:DNA damage response"/>
    <property type="evidence" value="ECO:0007669"/>
    <property type="project" value="TreeGrafter"/>
</dbReference>
<name>A0A974NXG8_9SPHN</name>
<protein>
    <submittedName>
        <fullName evidence="2">SIMPL domain-containing protein</fullName>
    </submittedName>
</protein>
<dbReference type="EMBL" id="CP061035">
    <property type="protein sequence ID" value="QQV78691.1"/>
    <property type="molecule type" value="Genomic_DNA"/>
</dbReference>
<proteinExistence type="predicted"/>
<accession>A0A974NXG8</accession>
<dbReference type="Pfam" id="PF04402">
    <property type="entry name" value="SIMPL"/>
    <property type="match status" value="1"/>
</dbReference>
<feature type="signal peptide" evidence="1">
    <location>
        <begin position="1"/>
        <end position="20"/>
    </location>
</feature>
<evidence type="ECO:0000313" key="2">
    <source>
        <dbReference type="EMBL" id="QQV78691.1"/>
    </source>
</evidence>
<dbReference type="Proteomes" id="UP000595894">
    <property type="component" value="Chromosome"/>
</dbReference>
<feature type="chain" id="PRO_5037432516" evidence="1">
    <location>
        <begin position="21"/>
        <end position="277"/>
    </location>
</feature>
<keyword evidence="3" id="KW-1185">Reference proteome</keyword>
<dbReference type="Gene3D" id="3.30.110.170">
    <property type="entry name" value="Protein of unknown function (DUF541), domain 1"/>
    <property type="match status" value="1"/>
</dbReference>
<keyword evidence="1" id="KW-0732">Signal</keyword>
<dbReference type="InterPro" id="IPR007497">
    <property type="entry name" value="SIMPL/DUF541"/>
</dbReference>
<gene>
    <name evidence="2" type="ORF">H5J25_08905</name>
</gene>
<organism evidence="2 3">
    <name type="scientific">Sphingomonas aliaeris</name>
    <dbReference type="NCBI Taxonomy" id="2759526"/>
    <lineage>
        <taxon>Bacteria</taxon>
        <taxon>Pseudomonadati</taxon>
        <taxon>Pseudomonadota</taxon>
        <taxon>Alphaproteobacteria</taxon>
        <taxon>Sphingomonadales</taxon>
        <taxon>Sphingomonadaceae</taxon>
        <taxon>Sphingomonas</taxon>
    </lineage>
</organism>
<dbReference type="PANTHER" id="PTHR34387:SF1">
    <property type="entry name" value="PERIPLASMIC IMMUNOGENIC PROTEIN"/>
    <property type="match status" value="1"/>
</dbReference>
<sequence length="277" mass="28480">MIRMNTIAVVLAIVPGAAIAQDVPSPNTIRVIATGKASTPPDVATIDMTIRGEGRTPDAATKSLADRQKAIFGALQKLDPKLTVNTGSIGFREVRIGRCDANGGMLGLDLADAAERMEAMTDDLSTGANSGVPAQPKGPCRLSGHIAQSETEIVMASVKDAGTAVGLAGRLGAANARIGSFGLRDTAAAIRSASADAMRNARIRAELLATASGSRLGALISVMDNDVGGRDAFYRPLGIAPRIVMTSVQASPPVEVAVSPKPVETNAQLIVTFAIVK</sequence>
<evidence type="ECO:0000256" key="1">
    <source>
        <dbReference type="SAM" id="SignalP"/>
    </source>
</evidence>
<dbReference type="KEGG" id="sari:H5J25_08905"/>
<evidence type="ECO:0000313" key="3">
    <source>
        <dbReference type="Proteomes" id="UP000595894"/>
    </source>
</evidence>
<dbReference type="RefSeq" id="WP_202095753.1">
    <property type="nucleotide sequence ID" value="NZ_CP061035.1"/>
</dbReference>
<reference evidence="3" key="1">
    <citation type="submission" date="2020-09" db="EMBL/GenBank/DDBJ databases">
        <title>Sphingomonas sp., a new species isolated from pork steak.</title>
        <authorList>
            <person name="Heidler von Heilborn D."/>
        </authorList>
    </citation>
    <scope>NUCLEOTIDE SEQUENCE [LARGE SCALE GENOMIC DNA]</scope>
</reference>